<dbReference type="Gene3D" id="2.30.130.40">
    <property type="entry name" value="LON domain-like"/>
    <property type="match status" value="1"/>
</dbReference>
<proteinExistence type="predicted"/>
<gene>
    <name evidence="2" type="ORF">DU002_16960</name>
</gene>
<dbReference type="PANTHER" id="PTHR46732">
    <property type="entry name" value="ATP-DEPENDENT PROTEASE LA (LON) DOMAIN PROTEIN"/>
    <property type="match status" value="1"/>
</dbReference>
<feature type="domain" description="Lon N-terminal" evidence="1">
    <location>
        <begin position="7"/>
        <end position="193"/>
    </location>
</feature>
<organism evidence="2 3">
    <name type="scientific">Corallincola holothuriorum</name>
    <dbReference type="NCBI Taxonomy" id="2282215"/>
    <lineage>
        <taxon>Bacteria</taxon>
        <taxon>Pseudomonadati</taxon>
        <taxon>Pseudomonadota</taxon>
        <taxon>Gammaproteobacteria</taxon>
        <taxon>Alteromonadales</taxon>
        <taxon>Psychromonadaceae</taxon>
        <taxon>Corallincola</taxon>
    </lineage>
</organism>
<evidence type="ECO:0000259" key="1">
    <source>
        <dbReference type="SMART" id="SM00464"/>
    </source>
</evidence>
<protein>
    <recommendedName>
        <fullName evidence="1">Lon N-terminal domain-containing protein</fullName>
    </recommendedName>
</protein>
<dbReference type="OrthoDB" id="8558970at2"/>
<dbReference type="InterPro" id="IPR046336">
    <property type="entry name" value="Lon_prtase_N_sf"/>
</dbReference>
<dbReference type="InterPro" id="IPR003111">
    <property type="entry name" value="Lon_prtase_N"/>
</dbReference>
<dbReference type="RefSeq" id="WP_114339637.1">
    <property type="nucleotide sequence ID" value="NZ_QPID01000012.1"/>
</dbReference>
<evidence type="ECO:0000313" key="3">
    <source>
        <dbReference type="Proteomes" id="UP000252558"/>
    </source>
</evidence>
<reference evidence="2 3" key="1">
    <citation type="submission" date="2018-07" db="EMBL/GenBank/DDBJ databases">
        <title>Corallincola holothuriorum sp. nov., a new facultative anaerobe isolated from sea cucumber Apostichopus japonicus.</title>
        <authorList>
            <person name="Xia H."/>
        </authorList>
    </citation>
    <scope>NUCLEOTIDE SEQUENCE [LARGE SCALE GENOMIC DNA]</scope>
    <source>
        <strain evidence="2 3">C4</strain>
    </source>
</reference>
<name>A0A368N3R0_9GAMM</name>
<dbReference type="PANTHER" id="PTHR46732:SF8">
    <property type="entry name" value="ATP-DEPENDENT PROTEASE LA (LON) DOMAIN PROTEIN"/>
    <property type="match status" value="1"/>
</dbReference>
<dbReference type="EMBL" id="QPID01000012">
    <property type="protein sequence ID" value="RCU45118.1"/>
    <property type="molecule type" value="Genomic_DNA"/>
</dbReference>
<sequence>MTVVKDTLPLFPLSAHVLPGGKMQLRIFESRYIRLVKEACQSDVGFGVCMLKKRSANSLVNMLPIGTRVQVVDFEQTADGLLGITVEGVERFRLERVFMEDDGLKRGEVTCLPNWRPCELPNASQHLFDGLCELYRRYDHLAELYPQPMANDASWICQRWLELLPLSAEDKLLLVEQSDCQSALKFLTDTVQLKTA</sequence>
<dbReference type="Pfam" id="PF02190">
    <property type="entry name" value="LON_substr_bdg"/>
    <property type="match status" value="1"/>
</dbReference>
<dbReference type="InterPro" id="IPR015947">
    <property type="entry name" value="PUA-like_sf"/>
</dbReference>
<dbReference type="SUPFAM" id="SSF88697">
    <property type="entry name" value="PUA domain-like"/>
    <property type="match status" value="1"/>
</dbReference>
<keyword evidence="3" id="KW-1185">Reference proteome</keyword>
<dbReference type="SMART" id="SM00464">
    <property type="entry name" value="LON"/>
    <property type="match status" value="1"/>
</dbReference>
<accession>A0A368N3R0</accession>
<dbReference type="Proteomes" id="UP000252558">
    <property type="component" value="Unassembled WGS sequence"/>
</dbReference>
<evidence type="ECO:0000313" key="2">
    <source>
        <dbReference type="EMBL" id="RCU45118.1"/>
    </source>
</evidence>
<dbReference type="AlphaFoldDB" id="A0A368N3R0"/>
<dbReference type="Gene3D" id="1.10.4060.10">
    <property type="entry name" value="BPP1347 like domain"/>
    <property type="match status" value="1"/>
</dbReference>
<comment type="caution">
    <text evidence="2">The sequence shown here is derived from an EMBL/GenBank/DDBJ whole genome shotgun (WGS) entry which is preliminary data.</text>
</comment>